<gene>
    <name evidence="4" type="ORF">ACAOBT_LOCUS32500</name>
</gene>
<evidence type="ECO:0000259" key="3">
    <source>
        <dbReference type="Pfam" id="PF01683"/>
    </source>
</evidence>
<sequence length="178" mass="18512">MGMVLVLLAMATCGCEGLGMMSSYGRSKGTPDGSATSQPLTEAGVRKPCTNQVNCTFIKGTTCLRGFCLCGDNTHPVNGLCSAIRKAPNHRCEKDEECVDGATCTQPSDTSKSNGDSNNGGNNNNNRNKNGGEDEAMICECMDGMRDADSCNGGSAMNLNLILMAALGLLATLNSARV</sequence>
<name>A0A9P0MDB2_ACAOB</name>
<dbReference type="InterPro" id="IPR006149">
    <property type="entry name" value="EB_dom"/>
</dbReference>
<proteinExistence type="predicted"/>
<organism evidence="4 5">
    <name type="scientific">Acanthoscelides obtectus</name>
    <name type="common">Bean weevil</name>
    <name type="synonym">Bruchus obtectus</name>
    <dbReference type="NCBI Taxonomy" id="200917"/>
    <lineage>
        <taxon>Eukaryota</taxon>
        <taxon>Metazoa</taxon>
        <taxon>Ecdysozoa</taxon>
        <taxon>Arthropoda</taxon>
        <taxon>Hexapoda</taxon>
        <taxon>Insecta</taxon>
        <taxon>Pterygota</taxon>
        <taxon>Neoptera</taxon>
        <taxon>Endopterygota</taxon>
        <taxon>Coleoptera</taxon>
        <taxon>Polyphaga</taxon>
        <taxon>Cucujiformia</taxon>
        <taxon>Chrysomeloidea</taxon>
        <taxon>Chrysomelidae</taxon>
        <taxon>Bruchinae</taxon>
        <taxon>Bruchini</taxon>
        <taxon>Acanthoscelides</taxon>
    </lineage>
</organism>
<comment type="caution">
    <text evidence="4">The sequence shown here is derived from an EMBL/GenBank/DDBJ whole genome shotgun (WGS) entry which is preliminary data.</text>
</comment>
<evidence type="ECO:0000256" key="2">
    <source>
        <dbReference type="SAM" id="SignalP"/>
    </source>
</evidence>
<dbReference type="EMBL" id="CAKOFQ010008126">
    <property type="protein sequence ID" value="CAH2011917.1"/>
    <property type="molecule type" value="Genomic_DNA"/>
</dbReference>
<reference evidence="4" key="1">
    <citation type="submission" date="2022-03" db="EMBL/GenBank/DDBJ databases">
        <authorList>
            <person name="Sayadi A."/>
        </authorList>
    </citation>
    <scope>NUCLEOTIDE SEQUENCE</scope>
</reference>
<evidence type="ECO:0000313" key="4">
    <source>
        <dbReference type="EMBL" id="CAH2011917.1"/>
    </source>
</evidence>
<feature type="domain" description="EB" evidence="3">
    <location>
        <begin position="41"/>
        <end position="81"/>
    </location>
</feature>
<feature type="signal peptide" evidence="2">
    <location>
        <begin position="1"/>
        <end position="17"/>
    </location>
</feature>
<feature type="compositionally biased region" description="Polar residues" evidence="1">
    <location>
        <begin position="103"/>
        <end position="113"/>
    </location>
</feature>
<dbReference type="Pfam" id="PF01683">
    <property type="entry name" value="EB"/>
    <property type="match status" value="1"/>
</dbReference>
<feature type="chain" id="PRO_5040221009" description="EB domain-containing protein" evidence="2">
    <location>
        <begin position="18"/>
        <end position="178"/>
    </location>
</feature>
<accession>A0A9P0MDB2</accession>
<dbReference type="AlphaFoldDB" id="A0A9P0MDB2"/>
<keyword evidence="2" id="KW-0732">Signal</keyword>
<evidence type="ECO:0000256" key="1">
    <source>
        <dbReference type="SAM" id="MobiDB-lite"/>
    </source>
</evidence>
<feature type="compositionally biased region" description="Low complexity" evidence="1">
    <location>
        <begin position="114"/>
        <end position="129"/>
    </location>
</feature>
<dbReference type="OrthoDB" id="8193455at2759"/>
<feature type="region of interest" description="Disordered" evidence="1">
    <location>
        <begin position="101"/>
        <end position="129"/>
    </location>
</feature>
<protein>
    <recommendedName>
        <fullName evidence="3">EB domain-containing protein</fullName>
    </recommendedName>
</protein>
<evidence type="ECO:0000313" key="5">
    <source>
        <dbReference type="Proteomes" id="UP001152888"/>
    </source>
</evidence>
<keyword evidence="5" id="KW-1185">Reference proteome</keyword>
<dbReference type="Proteomes" id="UP001152888">
    <property type="component" value="Unassembled WGS sequence"/>
</dbReference>